<feature type="compositionally biased region" description="Low complexity" evidence="14">
    <location>
        <begin position="1410"/>
        <end position="1420"/>
    </location>
</feature>
<reference evidence="18" key="1">
    <citation type="submission" date="2023-06" db="EMBL/GenBank/DDBJ databases">
        <title>Reference genome for the Northern bat (Eptesicus nilssonii), a most northern bat species.</title>
        <authorList>
            <person name="Laine V.N."/>
            <person name="Pulliainen A.T."/>
            <person name="Lilley T.M."/>
        </authorList>
    </citation>
    <scope>NUCLEOTIDE SEQUENCE</scope>
    <source>
        <strain evidence="18">BLF_Eptnil</strain>
        <tissue evidence="18">Kidney</tissue>
    </source>
</reference>
<dbReference type="InterPro" id="IPR046971">
    <property type="entry name" value="PLC-eta2_EFh"/>
</dbReference>
<dbReference type="EC" id="3.1.4.11" evidence="13"/>
<feature type="region of interest" description="Disordered" evidence="14">
    <location>
        <begin position="37"/>
        <end position="61"/>
    </location>
</feature>
<dbReference type="PANTHER" id="PTHR10336:SF166">
    <property type="entry name" value="1-PHOSPHATIDYLINOSITOL 4,5-BISPHOSPHATE PHOSPHODIESTERASE ETA-2"/>
    <property type="match status" value="1"/>
</dbReference>
<dbReference type="GO" id="GO:0005737">
    <property type="term" value="C:cytoplasm"/>
    <property type="evidence" value="ECO:0007669"/>
    <property type="project" value="UniProtKB-SubCell"/>
</dbReference>
<dbReference type="Pfam" id="PF00168">
    <property type="entry name" value="C2"/>
    <property type="match status" value="1"/>
</dbReference>
<dbReference type="SMART" id="SM00149">
    <property type="entry name" value="PLCYc"/>
    <property type="match status" value="1"/>
</dbReference>
<keyword evidence="4" id="KW-1003">Cell membrane</keyword>
<feature type="domain" description="C2" evidence="15">
    <location>
        <begin position="665"/>
        <end position="794"/>
    </location>
</feature>
<feature type="compositionally biased region" description="Low complexity" evidence="14">
    <location>
        <begin position="1370"/>
        <end position="1379"/>
    </location>
</feature>
<dbReference type="GO" id="GO:0005886">
    <property type="term" value="C:plasma membrane"/>
    <property type="evidence" value="ECO:0007669"/>
    <property type="project" value="UniProtKB-SubCell"/>
</dbReference>
<dbReference type="InterPro" id="IPR001711">
    <property type="entry name" value="PLipase_C_Pinositol-sp_Y"/>
</dbReference>
<feature type="region of interest" description="Disordered" evidence="14">
    <location>
        <begin position="951"/>
        <end position="1032"/>
    </location>
</feature>
<evidence type="ECO:0000259" key="17">
    <source>
        <dbReference type="PROSITE" id="PS50222"/>
    </source>
</evidence>
<dbReference type="SUPFAM" id="SSF47473">
    <property type="entry name" value="EF-hand"/>
    <property type="match status" value="1"/>
</dbReference>
<dbReference type="InterPro" id="IPR035892">
    <property type="entry name" value="C2_domain_sf"/>
</dbReference>
<dbReference type="Pfam" id="PF00388">
    <property type="entry name" value="PI-PLC-X"/>
    <property type="match status" value="1"/>
</dbReference>
<dbReference type="PRINTS" id="PR00390">
    <property type="entry name" value="PHPHLIPASEC"/>
</dbReference>
<dbReference type="InterPro" id="IPR017946">
    <property type="entry name" value="PLC-like_Pdiesterase_TIM-brl"/>
</dbReference>
<keyword evidence="7" id="KW-0106">Calcium</keyword>
<dbReference type="GO" id="GO:0016042">
    <property type="term" value="P:lipid catabolic process"/>
    <property type="evidence" value="ECO:0007669"/>
    <property type="project" value="UniProtKB-KW"/>
</dbReference>
<dbReference type="SUPFAM" id="SSF51695">
    <property type="entry name" value="PLC-like phosphodiesterases"/>
    <property type="match status" value="1"/>
</dbReference>
<dbReference type="Gene3D" id="2.30.29.30">
    <property type="entry name" value="Pleckstrin-homology domain (PH domain)/Phosphotyrosine-binding domain (PTB)"/>
    <property type="match status" value="1"/>
</dbReference>
<keyword evidence="4" id="KW-0472">Membrane</keyword>
<evidence type="ECO:0000259" key="16">
    <source>
        <dbReference type="PROSITE" id="PS50008"/>
    </source>
</evidence>
<dbReference type="CDD" id="cd00275">
    <property type="entry name" value="C2_PLC_like"/>
    <property type="match status" value="1"/>
</dbReference>
<feature type="compositionally biased region" description="Low complexity" evidence="14">
    <location>
        <begin position="1476"/>
        <end position="1489"/>
    </location>
</feature>
<feature type="region of interest" description="Disordered" evidence="14">
    <location>
        <begin position="456"/>
        <end position="543"/>
    </location>
</feature>
<dbReference type="Pfam" id="PF00387">
    <property type="entry name" value="PI-PLC-Y"/>
    <property type="match status" value="1"/>
</dbReference>
<dbReference type="CDD" id="cd16221">
    <property type="entry name" value="EFh_PI-PLCeta2"/>
    <property type="match status" value="1"/>
</dbReference>
<evidence type="ECO:0000256" key="2">
    <source>
        <dbReference type="ARBA" id="ARBA00004236"/>
    </source>
</evidence>
<keyword evidence="19" id="KW-1185">Reference proteome</keyword>
<feature type="compositionally biased region" description="Low complexity" evidence="14">
    <location>
        <begin position="1009"/>
        <end position="1018"/>
    </location>
</feature>
<dbReference type="InterPro" id="IPR002048">
    <property type="entry name" value="EF_hand_dom"/>
</dbReference>
<dbReference type="PROSITE" id="PS00018">
    <property type="entry name" value="EF_HAND_1"/>
    <property type="match status" value="1"/>
</dbReference>
<evidence type="ECO:0000313" key="19">
    <source>
        <dbReference type="Proteomes" id="UP001177744"/>
    </source>
</evidence>
<feature type="region of interest" description="Disordered" evidence="14">
    <location>
        <begin position="1150"/>
        <end position="1300"/>
    </location>
</feature>
<keyword evidence="10" id="KW-0807">Transducer</keyword>
<keyword evidence="9 13" id="KW-0443">Lipid metabolism</keyword>
<evidence type="ECO:0000256" key="8">
    <source>
        <dbReference type="ARBA" id="ARBA00022963"/>
    </source>
</evidence>
<dbReference type="PROSITE" id="PS50222">
    <property type="entry name" value="EF_HAND_2"/>
    <property type="match status" value="2"/>
</dbReference>
<gene>
    <name evidence="18" type="ORF">QTO34_019153</name>
</gene>
<dbReference type="GO" id="GO:0046488">
    <property type="term" value="P:phosphatidylinositol metabolic process"/>
    <property type="evidence" value="ECO:0007669"/>
    <property type="project" value="TreeGrafter"/>
</dbReference>
<evidence type="ECO:0000256" key="10">
    <source>
        <dbReference type="ARBA" id="ARBA00023224"/>
    </source>
</evidence>
<dbReference type="GO" id="GO:0005509">
    <property type="term" value="F:calcium ion binding"/>
    <property type="evidence" value="ECO:0007669"/>
    <property type="project" value="InterPro"/>
</dbReference>
<dbReference type="SMART" id="SM00148">
    <property type="entry name" value="PLCXc"/>
    <property type="match status" value="1"/>
</dbReference>
<name>A0AA40I042_CNENI</name>
<proteinExistence type="predicted"/>
<evidence type="ECO:0000256" key="12">
    <source>
        <dbReference type="ARBA" id="ARBA00054490"/>
    </source>
</evidence>
<dbReference type="InterPro" id="IPR000008">
    <property type="entry name" value="C2_dom"/>
</dbReference>
<comment type="cofactor">
    <cofactor evidence="1">
        <name>Ca(2+)</name>
        <dbReference type="ChEBI" id="CHEBI:29108"/>
    </cofactor>
</comment>
<dbReference type="InterPro" id="IPR001192">
    <property type="entry name" value="PI-PLC_fam"/>
</dbReference>
<evidence type="ECO:0000256" key="3">
    <source>
        <dbReference type="ARBA" id="ARBA00004496"/>
    </source>
</evidence>
<dbReference type="Proteomes" id="UP001177744">
    <property type="component" value="Unassembled WGS sequence"/>
</dbReference>
<comment type="caution">
    <text evidence="18">The sequence shown here is derived from an EMBL/GenBank/DDBJ whole genome shotgun (WGS) entry which is preliminary data.</text>
</comment>
<evidence type="ECO:0000256" key="4">
    <source>
        <dbReference type="ARBA" id="ARBA00022475"/>
    </source>
</evidence>
<dbReference type="InterPro" id="IPR018247">
    <property type="entry name" value="EF_Hand_1_Ca_BS"/>
</dbReference>
<evidence type="ECO:0000313" key="18">
    <source>
        <dbReference type="EMBL" id="KAK1340582.1"/>
    </source>
</evidence>
<comment type="subcellular location">
    <subcellularLocation>
        <location evidence="2">Cell membrane</location>
    </subcellularLocation>
    <subcellularLocation>
        <location evidence="3">Cytoplasm</location>
    </subcellularLocation>
</comment>
<dbReference type="Pfam" id="PF09279">
    <property type="entry name" value="EF-hand_like"/>
    <property type="match status" value="1"/>
</dbReference>
<evidence type="ECO:0000256" key="7">
    <source>
        <dbReference type="ARBA" id="ARBA00022837"/>
    </source>
</evidence>
<dbReference type="FunFam" id="2.60.40.150:FF:000018">
    <property type="entry name" value="Phosphoinositide phospholipase C"/>
    <property type="match status" value="1"/>
</dbReference>
<evidence type="ECO:0000256" key="6">
    <source>
        <dbReference type="ARBA" id="ARBA00022723"/>
    </source>
</evidence>
<feature type="domain" description="EF-hand" evidence="17">
    <location>
        <begin position="94"/>
        <end position="124"/>
    </location>
</feature>
<feature type="domain" description="PI-PLC Y-box" evidence="16">
    <location>
        <begin position="551"/>
        <end position="664"/>
    </location>
</feature>
<evidence type="ECO:0000256" key="1">
    <source>
        <dbReference type="ARBA" id="ARBA00001913"/>
    </source>
</evidence>
<dbReference type="FunFam" id="1.10.238.10:FF:000005">
    <property type="entry name" value="Phosphoinositide phospholipase C"/>
    <property type="match status" value="1"/>
</dbReference>
<comment type="catalytic activity">
    <reaction evidence="11">
        <text>a 1,2-diacyl-sn-glycero-3-phospho-(1D-myo-inositol-4,5-bisphosphate) + H2O = 1D-myo-inositol 1,4,5-trisphosphate + a 1,2-diacyl-sn-glycerol + H(+)</text>
        <dbReference type="Rhea" id="RHEA:33179"/>
        <dbReference type="ChEBI" id="CHEBI:15377"/>
        <dbReference type="ChEBI" id="CHEBI:15378"/>
        <dbReference type="ChEBI" id="CHEBI:17815"/>
        <dbReference type="ChEBI" id="CHEBI:58456"/>
        <dbReference type="ChEBI" id="CHEBI:203600"/>
        <dbReference type="EC" id="3.1.4.11"/>
    </reaction>
    <physiologicalReaction direction="left-to-right" evidence="11">
        <dbReference type="Rhea" id="RHEA:33180"/>
    </physiologicalReaction>
</comment>
<feature type="compositionally biased region" description="Gly residues" evidence="14">
    <location>
        <begin position="1460"/>
        <end position="1469"/>
    </location>
</feature>
<dbReference type="FunFam" id="3.20.20.190:FF:000002">
    <property type="entry name" value="Phosphoinositide phospholipase C"/>
    <property type="match status" value="1"/>
</dbReference>
<dbReference type="GO" id="GO:0051209">
    <property type="term" value="P:release of sequestered calcium ion into cytosol"/>
    <property type="evidence" value="ECO:0007669"/>
    <property type="project" value="TreeGrafter"/>
</dbReference>
<keyword evidence="6" id="KW-0479">Metal-binding</keyword>
<feature type="compositionally biased region" description="Basic residues" evidence="14">
    <location>
        <begin position="484"/>
        <end position="505"/>
    </location>
</feature>
<dbReference type="InterPro" id="IPR011993">
    <property type="entry name" value="PH-like_dom_sf"/>
</dbReference>
<evidence type="ECO:0000259" key="15">
    <source>
        <dbReference type="PROSITE" id="PS50004"/>
    </source>
</evidence>
<feature type="domain" description="EF-hand" evidence="17">
    <location>
        <begin position="125"/>
        <end position="161"/>
    </location>
</feature>
<dbReference type="GO" id="GO:0004435">
    <property type="term" value="F:phosphatidylinositol-4,5-bisphosphate phospholipase C activity"/>
    <property type="evidence" value="ECO:0007669"/>
    <property type="project" value="UniProtKB-EC"/>
</dbReference>
<evidence type="ECO:0000256" key="5">
    <source>
        <dbReference type="ARBA" id="ARBA00022490"/>
    </source>
</evidence>
<keyword evidence="5" id="KW-0963">Cytoplasm</keyword>
<evidence type="ECO:0000256" key="14">
    <source>
        <dbReference type="SAM" id="MobiDB-lite"/>
    </source>
</evidence>
<dbReference type="SMART" id="SM00239">
    <property type="entry name" value="C2"/>
    <property type="match status" value="1"/>
</dbReference>
<sequence length="1540" mass="165910">MSAMQAGTQMVKLRGGAKGLVRFYFLDEHRSCIRWRPSRKNEKAKTRAGSRRSSSATPTAASTPNCCFSIYHGSHRQSLDLVSPSSDEARTWWLKQTFDEADKNGDGSLSIGEVLQLLHKLNVNLPRQRVKQMFKEADTDDQQGTLGFEEFCAFYKMMSTRRDLYLLLLAYSGHKDHLAAADLQRFLEAEQKMTGVTLESCQDIIEQFEPCPENKSKGVLGIDGFTNYTRSPAGDIFNPEHHRVHQDMTRPLSHYFITSSHNTYLVGDQLMSQSRADMYAWVLQAGCRCVEVDCWDGPDGEPIVHHGYTLTSKILFKDVIETINKYAFVKNEYPVILSIENHCSVVQQKKMAQYLTDILGDKLDLSSVSSEDASSLPSPQMLRGKILVKRGRGGGEVSDEDSADEMDEDCKLLNGDASANRKRVEHIAKKKLDSLIKEAKIRDCEDLNDFAVSALPLPRRPGHRAEGRMAEEDVESGEDAGASRHSRLLMHSLSKRKKRSRKLKKVASVEEADEDLDPQGSQNRGSGPAPQTLEQTVGPRQRKTMQLSRALSDLVKYTKSVGSHDVDTEVASSWQVSSFSETRAQQVLQQKPAQYLRFNQRQLSRIYPSSYRVDSSNYNPQPFWNAGCQMVALNYQSEGRMLQLNRAKFSANGNCGYVLKPQCMCQGIFNPNSEDPLPGQLKKQLVLRIISGQQLPKPRDSMLGDRGEIIDPFVEVEVIGLPVDCSKEQTRVVDDNGFNPMWEETLVFVVHMPDIALVRFLVWDHDPIGRDFIGQRTLAFSSMMPGYRHVYLEGMEEASIFVHVAISDVSGKVKQALGLKGLFLRGPKPGSLDSHAAGRPVPRPSVSQRLLRRTASAPAKSQKPGHKAFPELVLGTQDAGSEAEAPDVAPPSPGLAPEALAREEPGSPSPRGKVPAERSPGQGRPPRGPEGPGPAGMAASCMKCVVGSCAGEDAESLRRGRPPSPGPQGEQEAIGQQPRARADLLGAPHAVPGRGSRGSPPGPGGGRSVSGSGSPGSPEGAASWPEGTRRQPGALQREMNALFVQKLEEIRSKSPMFSTGKTGRPPPPVACPPPPVACLRMAWPDPLAVLRPRGSGVEGRVRPRVPWRGLVTGACGHGLRRRLLSLPADPRPFSMQRSVSSLCSLETIAEEPALGPGPPPQPATLPRPAQGGPGGTRAPQPRLSAPPGTGSQGDTEPAPHSRWQACHGGGPGVACEGAPGSQTDSRGHPRALGHLPLVRRATSEGQVPSEPLGGRRSLAGPSPALYSDATAGDQLWQRLEPGSHRDSVSSSSSLSSGDTVIDLSLPGLGLGLGRESLLGVPAGRRPLRPCSASAARLDFLSVTKSKSNPNLRAAGQFPVAPDELRPRPLSPRAPRGRLPTAGLRDGPASTKSKSLGDLTADDFAPRVEGPGRSLGPSLGPAGEGPVGRAARRDPLTEQLLWLTGFQQAGDITSPTSLGPAGEGAAGGPGFQRRSSRSQSRVRAIASRARQAQERQQRLQGPWGGLPEEERGAPEGACSAGQEGCGDVPAPKGAAGILLRL</sequence>
<dbReference type="PROSITE" id="PS50004">
    <property type="entry name" value="C2"/>
    <property type="match status" value="1"/>
</dbReference>
<dbReference type="InterPro" id="IPR015359">
    <property type="entry name" value="PLC_EF-hand-like"/>
</dbReference>
<organism evidence="18 19">
    <name type="scientific">Cnephaeus nilssonii</name>
    <name type="common">Northern bat</name>
    <name type="synonym">Eptesicus nilssonii</name>
    <dbReference type="NCBI Taxonomy" id="3371016"/>
    <lineage>
        <taxon>Eukaryota</taxon>
        <taxon>Metazoa</taxon>
        <taxon>Chordata</taxon>
        <taxon>Craniata</taxon>
        <taxon>Vertebrata</taxon>
        <taxon>Euteleostomi</taxon>
        <taxon>Mammalia</taxon>
        <taxon>Eutheria</taxon>
        <taxon>Laurasiatheria</taxon>
        <taxon>Chiroptera</taxon>
        <taxon>Yangochiroptera</taxon>
        <taxon>Vespertilionidae</taxon>
        <taxon>Cnephaeus</taxon>
    </lineage>
</organism>
<evidence type="ECO:0000256" key="11">
    <source>
        <dbReference type="ARBA" id="ARBA00023674"/>
    </source>
</evidence>
<evidence type="ECO:0000256" key="9">
    <source>
        <dbReference type="ARBA" id="ARBA00023098"/>
    </source>
</evidence>
<dbReference type="InterPro" id="IPR000909">
    <property type="entry name" value="PLipase_C_PInositol-sp_X_dom"/>
</dbReference>
<feature type="region of interest" description="Disordered" evidence="14">
    <location>
        <begin position="1450"/>
        <end position="1530"/>
    </location>
</feature>
<dbReference type="PROSITE" id="PS50008">
    <property type="entry name" value="PIPLC_Y_DOMAIN"/>
    <property type="match status" value="1"/>
</dbReference>
<protein>
    <recommendedName>
        <fullName evidence="13">Phosphoinositide phospholipase C</fullName>
        <ecNumber evidence="13">3.1.4.11</ecNumber>
    </recommendedName>
</protein>
<feature type="region of interest" description="Disordered" evidence="14">
    <location>
        <begin position="1347"/>
        <end position="1429"/>
    </location>
</feature>
<feature type="compositionally biased region" description="Low complexity" evidence="14">
    <location>
        <begin position="51"/>
        <end position="61"/>
    </location>
</feature>
<dbReference type="InterPro" id="IPR011992">
    <property type="entry name" value="EF-hand-dom_pair"/>
</dbReference>
<keyword evidence="8 13" id="KW-0442">Lipid degradation</keyword>
<dbReference type="FunFam" id="1.10.238.10:FF:000036">
    <property type="entry name" value="Phosphoinositide phospholipase C"/>
    <property type="match status" value="1"/>
</dbReference>
<evidence type="ECO:0000256" key="13">
    <source>
        <dbReference type="RuleBase" id="RU361133"/>
    </source>
</evidence>
<dbReference type="EMBL" id="JAULJE010000008">
    <property type="protein sequence ID" value="KAK1340582.1"/>
    <property type="molecule type" value="Genomic_DNA"/>
</dbReference>
<dbReference type="Gene3D" id="3.20.20.190">
    <property type="entry name" value="Phosphatidylinositol (PI) phosphodiesterase"/>
    <property type="match status" value="2"/>
</dbReference>
<dbReference type="Gene3D" id="1.10.238.10">
    <property type="entry name" value="EF-hand"/>
    <property type="match status" value="2"/>
</dbReference>
<keyword evidence="13" id="KW-0378">Hydrolase</keyword>
<dbReference type="Gene3D" id="2.60.40.150">
    <property type="entry name" value="C2 domain"/>
    <property type="match status" value="1"/>
</dbReference>
<accession>A0AA40I042</accession>
<comment type="function">
    <text evidence="12">The production of the second messenger molecules diacylglycerol (DAG) and inositol 1,4,5-trisphosphate (IP3) is mediated by activated phosphatidylinositol-specific phospholipase C enzymes. This phospholipase activity is very sensitive to calcium. May be important for formation and maintenance of the neuronal network in the postnatal brain.</text>
</comment>
<dbReference type="GO" id="GO:0048015">
    <property type="term" value="P:phosphatidylinositol-mediated signaling"/>
    <property type="evidence" value="ECO:0007669"/>
    <property type="project" value="TreeGrafter"/>
</dbReference>
<dbReference type="SMART" id="SM00054">
    <property type="entry name" value="EFh"/>
    <property type="match status" value="2"/>
</dbReference>
<feature type="compositionally biased region" description="Pro residues" evidence="14">
    <location>
        <begin position="1155"/>
        <end position="1165"/>
    </location>
</feature>
<feature type="region of interest" description="Disordered" evidence="14">
    <location>
        <begin position="830"/>
        <end position="939"/>
    </location>
</feature>
<dbReference type="FunFam" id="3.20.20.190:FF:000006">
    <property type="entry name" value="Phosphoinositide phospholipase C"/>
    <property type="match status" value="1"/>
</dbReference>
<dbReference type="PANTHER" id="PTHR10336">
    <property type="entry name" value="PHOSPHOINOSITIDE-SPECIFIC PHOSPHOLIPASE C FAMILY PROTEIN"/>
    <property type="match status" value="1"/>
</dbReference>
<dbReference type="PROSITE" id="PS50007">
    <property type="entry name" value="PIPLC_X_DOMAIN"/>
    <property type="match status" value="1"/>
</dbReference>
<dbReference type="SUPFAM" id="SSF50729">
    <property type="entry name" value="PH domain-like"/>
    <property type="match status" value="1"/>
</dbReference>
<dbReference type="SUPFAM" id="SSF49562">
    <property type="entry name" value="C2 domain (Calcium/lipid-binding domain, CaLB)"/>
    <property type="match status" value="1"/>
</dbReference>